<reference evidence="3 4" key="1">
    <citation type="submission" date="2015-11" db="EMBL/GenBank/DDBJ databases">
        <title>Permanent draft genome of Psychrobacter piscatorii LQ58.</title>
        <authorList>
            <person name="Zhou M."/>
            <person name="Dong B."/>
            <person name="Liu Q."/>
        </authorList>
    </citation>
    <scope>NUCLEOTIDE SEQUENCE [LARGE SCALE GENOMIC DNA]</scope>
    <source>
        <strain evidence="3 4">LQ58</strain>
    </source>
</reference>
<dbReference type="EMBL" id="LNDJ01000073">
    <property type="protein sequence ID" value="KRU22311.1"/>
    <property type="molecule type" value="Genomic_DNA"/>
</dbReference>
<evidence type="ECO:0008006" key="5">
    <source>
        <dbReference type="Google" id="ProtNLM"/>
    </source>
</evidence>
<accession>A0A0T6DRR3</accession>
<gene>
    <name evidence="3" type="ORF">AS194_09195</name>
</gene>
<feature type="compositionally biased region" description="Basic and acidic residues" evidence="1">
    <location>
        <begin position="15"/>
        <end position="24"/>
    </location>
</feature>
<keyword evidence="2" id="KW-0812">Transmembrane</keyword>
<dbReference type="Proteomes" id="UP000051202">
    <property type="component" value="Unassembled WGS sequence"/>
</dbReference>
<evidence type="ECO:0000256" key="2">
    <source>
        <dbReference type="SAM" id="Phobius"/>
    </source>
</evidence>
<dbReference type="AlphaFoldDB" id="A0A0T6DRR3"/>
<feature type="transmembrane region" description="Helical" evidence="2">
    <location>
        <begin position="130"/>
        <end position="150"/>
    </location>
</feature>
<keyword evidence="4" id="KW-1185">Reference proteome</keyword>
<protein>
    <recommendedName>
        <fullName evidence="5">DUF2127 domain-containing protein</fullName>
    </recommendedName>
</protein>
<dbReference type="Pfam" id="PF09900">
    <property type="entry name" value="DUF2127"/>
    <property type="match status" value="1"/>
</dbReference>
<dbReference type="STRING" id="554343.AS194_09195"/>
<organism evidence="3 4">
    <name type="scientific">Psychrobacter piscatorii</name>
    <dbReference type="NCBI Taxonomy" id="554343"/>
    <lineage>
        <taxon>Bacteria</taxon>
        <taxon>Pseudomonadati</taxon>
        <taxon>Pseudomonadota</taxon>
        <taxon>Gammaproteobacteria</taxon>
        <taxon>Moraxellales</taxon>
        <taxon>Moraxellaceae</taxon>
        <taxon>Psychrobacter</taxon>
    </lineage>
</organism>
<proteinExistence type="predicted"/>
<dbReference type="InterPro" id="IPR021125">
    <property type="entry name" value="DUF2127"/>
</dbReference>
<evidence type="ECO:0000313" key="4">
    <source>
        <dbReference type="Proteomes" id="UP000051202"/>
    </source>
</evidence>
<name>A0A0T6DRR3_9GAMM</name>
<evidence type="ECO:0000313" key="3">
    <source>
        <dbReference type="EMBL" id="KRU22311.1"/>
    </source>
</evidence>
<evidence type="ECO:0000256" key="1">
    <source>
        <dbReference type="SAM" id="MobiDB-lite"/>
    </source>
</evidence>
<sequence length="182" mass="20476">MANLPRQDDSLPLSSKDKGGEMIDPLEKTHSTASESIKAVAIYEVVKGVGALLGAGALWSWHTDLEHWLTTATGSWRHTFGHLLAPQIDSVVSIAQQASKNWPVFLLLIFAYASLRFLEAYGLWRDKTWAYWFGVLGYGVFIPIEVYYLITSPFDWFKLGILVSNLLIIIVVYRNMKTKGLI</sequence>
<keyword evidence="2" id="KW-0472">Membrane</keyword>
<keyword evidence="2" id="KW-1133">Transmembrane helix</keyword>
<feature type="transmembrane region" description="Helical" evidence="2">
    <location>
        <begin position="102"/>
        <end position="118"/>
    </location>
</feature>
<feature type="transmembrane region" description="Helical" evidence="2">
    <location>
        <begin position="156"/>
        <end position="173"/>
    </location>
</feature>
<comment type="caution">
    <text evidence="3">The sequence shown here is derived from an EMBL/GenBank/DDBJ whole genome shotgun (WGS) entry which is preliminary data.</text>
</comment>
<feature type="region of interest" description="Disordered" evidence="1">
    <location>
        <begin position="1"/>
        <end position="24"/>
    </location>
</feature>